<dbReference type="Proteomes" id="UP000093069">
    <property type="component" value="Chromosome I"/>
</dbReference>
<protein>
    <submittedName>
        <fullName evidence="2">AbrB family transcriptional regulator</fullName>
    </submittedName>
    <submittedName>
        <fullName evidence="3">Prevent host death protein, Phd antitoxin like</fullName>
    </submittedName>
</protein>
<evidence type="ECO:0000313" key="2">
    <source>
        <dbReference type="EMBL" id="ASJ17490.1"/>
    </source>
</evidence>
<evidence type="ECO:0000259" key="1">
    <source>
        <dbReference type="SMART" id="SM00966"/>
    </source>
</evidence>
<dbReference type="InterPro" id="IPR052975">
    <property type="entry name" value="Repressor-like_regulatory"/>
</dbReference>
<feature type="domain" description="SpoVT-AbrB" evidence="1">
    <location>
        <begin position="4"/>
        <end position="49"/>
    </location>
</feature>
<dbReference type="InterPro" id="IPR007159">
    <property type="entry name" value="SpoVT-AbrB_dom"/>
</dbReference>
<dbReference type="PANTHER" id="PTHR34860">
    <property type="entry name" value="REPRESSOR-LIKE PROTEIN SSO7C3"/>
    <property type="match status" value="1"/>
</dbReference>
<dbReference type="OrthoDB" id="30861at2157"/>
<dbReference type="NCBIfam" id="TIGR01439">
    <property type="entry name" value="lp_hng_hel_AbrB"/>
    <property type="match status" value="1"/>
</dbReference>
<evidence type="ECO:0000313" key="3">
    <source>
        <dbReference type="EMBL" id="CUX78139.1"/>
    </source>
</evidence>
<organism evidence="3 4">
    <name type="scientific">Thermococcus chitonophagus</name>
    <dbReference type="NCBI Taxonomy" id="54262"/>
    <lineage>
        <taxon>Archaea</taxon>
        <taxon>Methanobacteriati</taxon>
        <taxon>Methanobacteriota</taxon>
        <taxon>Thermococci</taxon>
        <taxon>Thermococcales</taxon>
        <taxon>Thermococcaceae</taxon>
        <taxon>Thermococcus</taxon>
    </lineage>
</organism>
<dbReference type="PANTHER" id="PTHR34860:SF6">
    <property type="entry name" value="REPRESSOR-LIKE PROTEIN SSO7C3"/>
    <property type="match status" value="1"/>
</dbReference>
<dbReference type="GO" id="GO:0003677">
    <property type="term" value="F:DNA binding"/>
    <property type="evidence" value="ECO:0007669"/>
    <property type="project" value="InterPro"/>
</dbReference>
<dbReference type="Pfam" id="PF04014">
    <property type="entry name" value="MazE_antitoxin"/>
    <property type="match status" value="1"/>
</dbReference>
<dbReference type="Proteomes" id="UP000250189">
    <property type="component" value="Chromosome"/>
</dbReference>
<dbReference type="Gene3D" id="2.10.260.10">
    <property type="match status" value="1"/>
</dbReference>
<reference evidence="2 5" key="3">
    <citation type="submission" date="2016-04" db="EMBL/GenBank/DDBJ databases">
        <title>Complete genome sequence of Thermococcus chitonophagus type strain GC74.</title>
        <authorList>
            <person name="Oger P.M."/>
        </authorList>
    </citation>
    <scope>NUCLEOTIDE SEQUENCE [LARGE SCALE GENOMIC DNA]</scope>
    <source>
        <strain evidence="2 5">GC74</strain>
    </source>
</reference>
<sequence>MPITKVTRNYQITIPAEIRKALGIKMGEYLKVELRGDEIVIKRIDKEWPSIDLGRDFSPEDIEENIRKALSEASKWEV</sequence>
<gene>
    <name evidence="2" type="ORF">A3L04_10635</name>
    <name evidence="3" type="ORF">CHITON_1360</name>
</gene>
<dbReference type="KEGG" id="tch:CHITON_1360"/>
<dbReference type="AlphaFoldDB" id="A0A160VTP4"/>
<evidence type="ECO:0000313" key="5">
    <source>
        <dbReference type="Proteomes" id="UP000250189"/>
    </source>
</evidence>
<proteinExistence type="predicted"/>
<evidence type="ECO:0000313" key="4">
    <source>
        <dbReference type="Proteomes" id="UP000093069"/>
    </source>
</evidence>
<keyword evidence="5" id="KW-1185">Reference proteome</keyword>
<accession>A0A160VTP4</accession>
<dbReference type="SMART" id="SM00966">
    <property type="entry name" value="SpoVT_AbrB"/>
    <property type="match status" value="1"/>
</dbReference>
<dbReference type="InterPro" id="IPR037914">
    <property type="entry name" value="SpoVT-AbrB_sf"/>
</dbReference>
<dbReference type="RefSeq" id="WP_068577958.1">
    <property type="nucleotide sequence ID" value="NZ_CP015193.1"/>
</dbReference>
<dbReference type="SUPFAM" id="SSF89447">
    <property type="entry name" value="AbrB/MazE/MraZ-like"/>
    <property type="match status" value="1"/>
</dbReference>
<dbReference type="EMBL" id="LN999010">
    <property type="protein sequence ID" value="CUX78139.1"/>
    <property type="molecule type" value="Genomic_DNA"/>
</dbReference>
<reference evidence="4" key="2">
    <citation type="submission" date="2016-01" db="EMBL/GenBank/DDBJ databases">
        <authorList>
            <person name="Vorgias C.E."/>
        </authorList>
    </citation>
    <scope>NUCLEOTIDE SEQUENCE [LARGE SCALE GENOMIC DNA]</scope>
</reference>
<dbReference type="EMBL" id="CP015193">
    <property type="protein sequence ID" value="ASJ17490.1"/>
    <property type="molecule type" value="Genomic_DNA"/>
</dbReference>
<dbReference type="STRING" id="54262.CHITON_1360"/>
<name>A0A160VTP4_9EURY</name>
<dbReference type="GeneID" id="33323043"/>
<reference evidence="3" key="1">
    <citation type="submission" date="2016-01" db="EMBL/GenBank/DDBJ databases">
        <authorList>
            <person name="Oliw E.H."/>
        </authorList>
    </citation>
    <scope>NUCLEOTIDE SEQUENCE</scope>
    <source>
        <strain evidence="3">1</strain>
    </source>
</reference>